<evidence type="ECO:0000313" key="2">
    <source>
        <dbReference type="EMBL" id="VDN84263.1"/>
    </source>
</evidence>
<reference evidence="4" key="1">
    <citation type="submission" date="2017-02" db="UniProtKB">
        <authorList>
            <consortium name="WormBaseParasite"/>
        </authorList>
    </citation>
    <scope>IDENTIFICATION</scope>
</reference>
<evidence type="ECO:0000313" key="3">
    <source>
        <dbReference type="Proteomes" id="UP000278627"/>
    </source>
</evidence>
<dbReference type="InterPro" id="IPR036322">
    <property type="entry name" value="WD40_repeat_dom_sf"/>
</dbReference>
<dbReference type="InterPro" id="IPR001680">
    <property type="entry name" value="WD40_rpt"/>
</dbReference>
<evidence type="ECO:0000256" key="1">
    <source>
        <dbReference type="PROSITE-ProRule" id="PRU00221"/>
    </source>
</evidence>
<gene>
    <name evidence="2" type="ORF">BPAG_LOCUS3077</name>
</gene>
<feature type="repeat" description="WD" evidence="1">
    <location>
        <begin position="1"/>
        <end position="33"/>
    </location>
</feature>
<organism evidence="4">
    <name type="scientific">Brugia pahangi</name>
    <name type="common">Filarial nematode worm</name>
    <dbReference type="NCBI Taxonomy" id="6280"/>
    <lineage>
        <taxon>Eukaryota</taxon>
        <taxon>Metazoa</taxon>
        <taxon>Ecdysozoa</taxon>
        <taxon>Nematoda</taxon>
        <taxon>Chromadorea</taxon>
        <taxon>Rhabditida</taxon>
        <taxon>Spirurina</taxon>
        <taxon>Spiruromorpha</taxon>
        <taxon>Filarioidea</taxon>
        <taxon>Onchocercidae</taxon>
        <taxon>Brugia</taxon>
    </lineage>
</organism>
<proteinExistence type="predicted"/>
<keyword evidence="3" id="KW-1185">Reference proteome</keyword>
<protein>
    <submittedName>
        <fullName evidence="4">WD_REPEATS_REGION domain-containing protein</fullName>
    </submittedName>
</protein>
<accession>A0A0N4T4H7</accession>
<dbReference type="AlphaFoldDB" id="A0A0N4T4H7"/>
<dbReference type="STRING" id="6280.A0A0N4T4H7"/>
<evidence type="ECO:0000313" key="4">
    <source>
        <dbReference type="WBParaSite" id="BPAG_0000310701-mRNA-1"/>
    </source>
</evidence>
<dbReference type="SUPFAM" id="SSF50978">
    <property type="entry name" value="WD40 repeat-like"/>
    <property type="match status" value="1"/>
</dbReference>
<keyword evidence="1" id="KW-0853">WD repeat</keyword>
<sequence>VYCLQYDDDKIISGLRDHTIKIWQRKDLQCSKTLHTGSVLYLQYDDRVIISGSSDTTVRHNPSNGNLLVFTVRRYSVICEYFSSKDRSIAVWGMISPREINVRRVLINQYEYDL</sequence>
<dbReference type="WBParaSite" id="BPAG_0000310701-mRNA-1">
    <property type="protein sequence ID" value="BPAG_0000310701-mRNA-1"/>
    <property type="gene ID" value="BPAG_0000310701"/>
</dbReference>
<dbReference type="Pfam" id="PF00400">
    <property type="entry name" value="WD40"/>
    <property type="match status" value="2"/>
</dbReference>
<reference evidence="2 3" key="2">
    <citation type="submission" date="2018-11" db="EMBL/GenBank/DDBJ databases">
        <authorList>
            <consortium name="Pathogen Informatics"/>
        </authorList>
    </citation>
    <scope>NUCLEOTIDE SEQUENCE [LARGE SCALE GENOMIC DNA]</scope>
</reference>
<dbReference type="InterPro" id="IPR050995">
    <property type="entry name" value="WD-F-box_domain-protein"/>
</dbReference>
<dbReference type="Proteomes" id="UP000278627">
    <property type="component" value="Unassembled WGS sequence"/>
</dbReference>
<dbReference type="PANTHER" id="PTHR14604">
    <property type="entry name" value="WD40 REPEAT PF20"/>
    <property type="match status" value="1"/>
</dbReference>
<dbReference type="InterPro" id="IPR015943">
    <property type="entry name" value="WD40/YVTN_repeat-like_dom_sf"/>
</dbReference>
<name>A0A0N4T4H7_BRUPA</name>
<dbReference type="PANTHER" id="PTHR14604:SF4">
    <property type="entry name" value="F-BOX DOMAIN-CONTAINING PROTEIN"/>
    <property type="match status" value="1"/>
</dbReference>
<dbReference type="Gene3D" id="2.130.10.10">
    <property type="entry name" value="YVTN repeat-like/Quinoprotein amine dehydrogenase"/>
    <property type="match status" value="1"/>
</dbReference>
<dbReference type="PROSITE" id="PS50082">
    <property type="entry name" value="WD_REPEATS_2"/>
    <property type="match status" value="1"/>
</dbReference>
<dbReference type="EMBL" id="UZAD01000699">
    <property type="protein sequence ID" value="VDN84263.1"/>
    <property type="molecule type" value="Genomic_DNA"/>
</dbReference>